<dbReference type="SUPFAM" id="SSF51621">
    <property type="entry name" value="Phosphoenolpyruvate/pyruvate domain"/>
    <property type="match status" value="1"/>
</dbReference>
<evidence type="ECO:0000256" key="3">
    <source>
        <dbReference type="ARBA" id="ARBA00023239"/>
    </source>
</evidence>
<dbReference type="GO" id="GO:0046872">
    <property type="term" value="F:metal ion binding"/>
    <property type="evidence" value="ECO:0007669"/>
    <property type="project" value="UniProtKB-KW"/>
</dbReference>
<keyword evidence="3" id="KW-0456">Lyase</keyword>
<dbReference type="Pfam" id="PF03328">
    <property type="entry name" value="HpcH_HpaI"/>
    <property type="match status" value="1"/>
</dbReference>
<evidence type="ECO:0000259" key="4">
    <source>
        <dbReference type="Pfam" id="PF03328"/>
    </source>
</evidence>
<dbReference type="InterPro" id="IPR005000">
    <property type="entry name" value="Aldolase/citrate-lyase_domain"/>
</dbReference>
<feature type="domain" description="HpcH/HpaI aldolase/citrate lyase" evidence="4">
    <location>
        <begin position="34"/>
        <end position="240"/>
    </location>
</feature>
<sequence length="268" mass="29642">MKMRESRVLKKLRAGEVVSCFKVNFGDGQASELVALTGFDCIWIDREHQGQDWSVVSSHIWATKSQDADIMVRVPRGSYSDYVKPLELDATGILVPHCMGLEDAKKVVQMTRFHPLGLRAIDGGNADGAYTNLDFHEYLRQANQQRFVALQIEDPEPLDELEQIAALDGVDMLFFGPGDFSQAIGAPGEWNHPRLVAARKRVAEVCVKHGKFAATTGPIDRLEEFVAMGYKFVSVGADVVGVSNYCHGLVNRFNKETTPAQPVQGGYK</sequence>
<dbReference type="InterPro" id="IPR015813">
    <property type="entry name" value="Pyrv/PenolPyrv_kinase-like_dom"/>
</dbReference>
<accession>A0A368JY66</accession>
<dbReference type="InterPro" id="IPR050251">
    <property type="entry name" value="HpcH-HpaI_aldolase"/>
</dbReference>
<protein>
    <submittedName>
        <fullName evidence="5">Aldolase</fullName>
    </submittedName>
</protein>
<dbReference type="GO" id="GO:0016832">
    <property type="term" value="F:aldehyde-lyase activity"/>
    <property type="evidence" value="ECO:0007669"/>
    <property type="project" value="TreeGrafter"/>
</dbReference>
<dbReference type="AlphaFoldDB" id="A0A368JY66"/>
<evidence type="ECO:0000313" key="6">
    <source>
        <dbReference type="Proteomes" id="UP000253383"/>
    </source>
</evidence>
<dbReference type="GO" id="GO:0005737">
    <property type="term" value="C:cytoplasm"/>
    <property type="evidence" value="ECO:0007669"/>
    <property type="project" value="TreeGrafter"/>
</dbReference>
<reference evidence="5 6" key="1">
    <citation type="submission" date="2018-07" db="EMBL/GenBank/DDBJ databases">
        <title>Genome analysis of Larkinella rosea.</title>
        <authorList>
            <person name="Zhou Z."/>
            <person name="Wang G."/>
        </authorList>
    </citation>
    <scope>NUCLEOTIDE SEQUENCE [LARGE SCALE GENOMIC DNA]</scope>
    <source>
        <strain evidence="6">zzj9</strain>
    </source>
</reference>
<evidence type="ECO:0000313" key="5">
    <source>
        <dbReference type="EMBL" id="RCR71171.1"/>
    </source>
</evidence>
<dbReference type="OrthoDB" id="86160at2"/>
<dbReference type="Gene3D" id="3.20.20.60">
    <property type="entry name" value="Phosphoenolpyruvate-binding domains"/>
    <property type="match status" value="1"/>
</dbReference>
<organism evidence="5 6">
    <name type="scientific">Larkinella punicea</name>
    <dbReference type="NCBI Taxonomy" id="2315727"/>
    <lineage>
        <taxon>Bacteria</taxon>
        <taxon>Pseudomonadati</taxon>
        <taxon>Bacteroidota</taxon>
        <taxon>Cytophagia</taxon>
        <taxon>Cytophagales</taxon>
        <taxon>Spirosomataceae</taxon>
        <taxon>Larkinella</taxon>
    </lineage>
</organism>
<name>A0A368JY66_9BACT</name>
<evidence type="ECO:0000256" key="1">
    <source>
        <dbReference type="ARBA" id="ARBA00005568"/>
    </source>
</evidence>
<keyword evidence="2" id="KW-0479">Metal-binding</keyword>
<dbReference type="Proteomes" id="UP000253383">
    <property type="component" value="Unassembled WGS sequence"/>
</dbReference>
<comment type="caution">
    <text evidence="5">The sequence shown here is derived from an EMBL/GenBank/DDBJ whole genome shotgun (WGS) entry which is preliminary data.</text>
</comment>
<comment type="similarity">
    <text evidence="1">Belongs to the HpcH/HpaI aldolase family.</text>
</comment>
<gene>
    <name evidence="5" type="ORF">DUE52_02670</name>
</gene>
<proteinExistence type="inferred from homology"/>
<keyword evidence="6" id="KW-1185">Reference proteome</keyword>
<dbReference type="PANTHER" id="PTHR30502:SF0">
    <property type="entry name" value="PHOSPHOENOLPYRUVATE CARBOXYLASE FAMILY PROTEIN"/>
    <property type="match status" value="1"/>
</dbReference>
<dbReference type="InterPro" id="IPR040442">
    <property type="entry name" value="Pyrv_kinase-like_dom_sf"/>
</dbReference>
<dbReference type="EMBL" id="QOWE01000002">
    <property type="protein sequence ID" value="RCR71171.1"/>
    <property type="molecule type" value="Genomic_DNA"/>
</dbReference>
<evidence type="ECO:0000256" key="2">
    <source>
        <dbReference type="ARBA" id="ARBA00022723"/>
    </source>
</evidence>
<dbReference type="PANTHER" id="PTHR30502">
    <property type="entry name" value="2-KETO-3-DEOXY-L-RHAMNONATE ALDOLASE"/>
    <property type="match status" value="1"/>
</dbReference>
<dbReference type="RefSeq" id="WP_114404401.1">
    <property type="nucleotide sequence ID" value="NZ_QOWE01000002.1"/>
</dbReference>